<comment type="catalytic activity">
    <reaction evidence="1">
        <text>ATP + protein L-histidine = ADP + protein N-phospho-L-histidine.</text>
        <dbReference type="EC" id="2.7.13.3"/>
    </reaction>
</comment>
<dbReference type="PROSITE" id="PS50110">
    <property type="entry name" value="RESPONSE_REGULATORY"/>
    <property type="match status" value="1"/>
</dbReference>
<evidence type="ECO:0000256" key="4">
    <source>
        <dbReference type="ARBA" id="ARBA00022679"/>
    </source>
</evidence>
<evidence type="ECO:0000313" key="11">
    <source>
        <dbReference type="Proteomes" id="UP000662783"/>
    </source>
</evidence>
<dbReference type="SMART" id="SM00388">
    <property type="entry name" value="HisKA"/>
    <property type="match status" value="1"/>
</dbReference>
<feature type="modified residue" description="4-aspartylphosphate" evidence="6">
    <location>
        <position position="62"/>
    </location>
</feature>
<dbReference type="GO" id="GO:0000155">
    <property type="term" value="F:phosphorelay sensor kinase activity"/>
    <property type="evidence" value="ECO:0007669"/>
    <property type="project" value="InterPro"/>
</dbReference>
<dbReference type="AlphaFoldDB" id="A0A975A220"/>
<dbReference type="InterPro" id="IPR003594">
    <property type="entry name" value="HATPase_dom"/>
</dbReference>
<dbReference type="EMBL" id="CP070608">
    <property type="protein sequence ID" value="QSE98830.1"/>
    <property type="molecule type" value="Genomic_DNA"/>
</dbReference>
<dbReference type="Gene3D" id="3.40.50.2300">
    <property type="match status" value="1"/>
</dbReference>
<keyword evidence="11" id="KW-1185">Reference proteome</keyword>
<dbReference type="Pfam" id="PF00072">
    <property type="entry name" value="Response_reg"/>
    <property type="match status" value="1"/>
</dbReference>
<dbReference type="InterPro" id="IPR003661">
    <property type="entry name" value="HisK_dim/P_dom"/>
</dbReference>
<dbReference type="RefSeq" id="WP_205723344.1">
    <property type="nucleotide sequence ID" value="NZ_CP070608.1"/>
</dbReference>
<dbReference type="PRINTS" id="PR00344">
    <property type="entry name" value="BCTRLSENSOR"/>
</dbReference>
<dbReference type="Gene3D" id="3.30.565.10">
    <property type="entry name" value="Histidine kinase-like ATPase, C-terminal domain"/>
    <property type="match status" value="1"/>
</dbReference>
<dbReference type="InterPro" id="IPR001789">
    <property type="entry name" value="Sig_transdc_resp-reg_receiver"/>
</dbReference>
<gene>
    <name evidence="10" type="ORF">JR347_07055</name>
</gene>
<dbReference type="InterPro" id="IPR005467">
    <property type="entry name" value="His_kinase_dom"/>
</dbReference>
<dbReference type="SUPFAM" id="SSF47384">
    <property type="entry name" value="Homodimeric domain of signal transducing histidine kinase"/>
    <property type="match status" value="1"/>
</dbReference>
<evidence type="ECO:0000256" key="1">
    <source>
        <dbReference type="ARBA" id="ARBA00000085"/>
    </source>
</evidence>
<evidence type="ECO:0000259" key="9">
    <source>
        <dbReference type="PROSITE" id="PS50110"/>
    </source>
</evidence>
<dbReference type="InterPro" id="IPR004358">
    <property type="entry name" value="Sig_transdc_His_kin-like_C"/>
</dbReference>
<dbReference type="CDD" id="cd17569">
    <property type="entry name" value="REC_HupR-like"/>
    <property type="match status" value="1"/>
</dbReference>
<keyword evidence="3 6" id="KW-0597">Phosphoprotein</keyword>
<dbReference type="Pfam" id="PF02518">
    <property type="entry name" value="HATPase_c"/>
    <property type="match status" value="1"/>
</dbReference>
<feature type="coiled-coil region" evidence="7">
    <location>
        <begin position="130"/>
        <end position="195"/>
    </location>
</feature>
<dbReference type="Proteomes" id="UP000662783">
    <property type="component" value="Chromosome"/>
</dbReference>
<dbReference type="SUPFAM" id="SSF55874">
    <property type="entry name" value="ATPase domain of HSP90 chaperone/DNA topoisomerase II/histidine kinase"/>
    <property type="match status" value="1"/>
</dbReference>
<dbReference type="Pfam" id="PF00512">
    <property type="entry name" value="HisKA"/>
    <property type="match status" value="1"/>
</dbReference>
<dbReference type="SMART" id="SM00448">
    <property type="entry name" value="REC"/>
    <property type="match status" value="1"/>
</dbReference>
<organism evidence="10 11">
    <name type="scientific">Fulvivirga lutea</name>
    <dbReference type="NCBI Taxonomy" id="2810512"/>
    <lineage>
        <taxon>Bacteria</taxon>
        <taxon>Pseudomonadati</taxon>
        <taxon>Bacteroidota</taxon>
        <taxon>Cytophagia</taxon>
        <taxon>Cytophagales</taxon>
        <taxon>Fulvivirgaceae</taxon>
        <taxon>Fulvivirga</taxon>
    </lineage>
</organism>
<evidence type="ECO:0000256" key="2">
    <source>
        <dbReference type="ARBA" id="ARBA00012438"/>
    </source>
</evidence>
<name>A0A975A220_9BACT</name>
<keyword evidence="7" id="KW-0175">Coiled coil</keyword>
<dbReference type="PROSITE" id="PS50109">
    <property type="entry name" value="HIS_KIN"/>
    <property type="match status" value="1"/>
</dbReference>
<dbReference type="SUPFAM" id="SSF52172">
    <property type="entry name" value="CheY-like"/>
    <property type="match status" value="1"/>
</dbReference>
<feature type="domain" description="Response regulatory" evidence="9">
    <location>
        <begin position="14"/>
        <end position="128"/>
    </location>
</feature>
<evidence type="ECO:0000259" key="8">
    <source>
        <dbReference type="PROSITE" id="PS50109"/>
    </source>
</evidence>
<keyword evidence="5 10" id="KW-0418">Kinase</keyword>
<dbReference type="EC" id="2.7.13.3" evidence="2"/>
<accession>A0A975A220</accession>
<dbReference type="Gene3D" id="1.10.287.130">
    <property type="match status" value="1"/>
</dbReference>
<dbReference type="InterPro" id="IPR036097">
    <property type="entry name" value="HisK_dim/P_sf"/>
</dbReference>
<dbReference type="PANTHER" id="PTHR43547">
    <property type="entry name" value="TWO-COMPONENT HISTIDINE KINASE"/>
    <property type="match status" value="1"/>
</dbReference>
<evidence type="ECO:0000256" key="6">
    <source>
        <dbReference type="PROSITE-ProRule" id="PRU00169"/>
    </source>
</evidence>
<evidence type="ECO:0000313" key="10">
    <source>
        <dbReference type="EMBL" id="QSE98830.1"/>
    </source>
</evidence>
<dbReference type="SMART" id="SM00387">
    <property type="entry name" value="HATPase_c"/>
    <property type="match status" value="1"/>
</dbReference>
<dbReference type="InterPro" id="IPR011006">
    <property type="entry name" value="CheY-like_superfamily"/>
</dbReference>
<protein>
    <recommendedName>
        <fullName evidence="2">histidine kinase</fullName>
        <ecNumber evidence="2">2.7.13.3</ecNumber>
    </recommendedName>
</protein>
<dbReference type="KEGG" id="fuv:JR347_07055"/>
<proteinExistence type="predicted"/>
<dbReference type="CDD" id="cd00082">
    <property type="entry name" value="HisKA"/>
    <property type="match status" value="1"/>
</dbReference>
<reference evidence="10" key="1">
    <citation type="submission" date="2021-02" db="EMBL/GenBank/DDBJ databases">
        <title>Fulvivirga sp. S481 isolated from sea water.</title>
        <authorList>
            <person name="Bae S.S."/>
            <person name="Baek K."/>
        </authorList>
    </citation>
    <scope>NUCLEOTIDE SEQUENCE</scope>
    <source>
        <strain evidence="10">S481</strain>
    </source>
</reference>
<evidence type="ECO:0000256" key="5">
    <source>
        <dbReference type="ARBA" id="ARBA00022777"/>
    </source>
</evidence>
<keyword evidence="4" id="KW-0808">Transferase</keyword>
<feature type="domain" description="Histidine kinase" evidence="8">
    <location>
        <begin position="157"/>
        <end position="369"/>
    </location>
</feature>
<dbReference type="CDD" id="cd00075">
    <property type="entry name" value="HATPase"/>
    <property type="match status" value="1"/>
</dbReference>
<evidence type="ECO:0000256" key="3">
    <source>
        <dbReference type="ARBA" id="ARBA00022553"/>
    </source>
</evidence>
<dbReference type="InterPro" id="IPR036890">
    <property type="entry name" value="HATPase_C_sf"/>
</dbReference>
<sequence>MESMIKKSSPQKELILYVDDEEKNLDSFKIIFRKEYDVLVAKSAQEGLDMLKEHDIRLVITDQRMPNMTGVELLEQIANMYPEITRIILTGYSDMEAIISAINKGRVFRYITKPWDRKELKETIDYALEAYRLKVENKELIDQLQKTNKELDELVYRSSHDLRAPLASVLGLINLAKTEEQLDKIREYLDLQEKSVLRLDLLLKEIIQYSRNSHLEVKNDDINLEQLIKESIDIHEYFIGSQDIKKTYKVDQSVPFKCDKYRLEIILNNLISNAIRYSNLKQDSPELEVTAEVNEEEAIIKVKDNGIGIKPDVKNNIFSMFYKGSDEKMGGSGLGLFIVKETIERLDGEILLESEVGKGSTFTIKIPNV</sequence>
<dbReference type="PANTHER" id="PTHR43547:SF2">
    <property type="entry name" value="HYBRID SIGNAL TRANSDUCTION HISTIDINE KINASE C"/>
    <property type="match status" value="1"/>
</dbReference>
<dbReference type="FunFam" id="3.30.565.10:FF:000006">
    <property type="entry name" value="Sensor histidine kinase WalK"/>
    <property type="match status" value="1"/>
</dbReference>
<evidence type="ECO:0000256" key="7">
    <source>
        <dbReference type="SAM" id="Coils"/>
    </source>
</evidence>